<protein>
    <submittedName>
        <fullName evidence="1">Uncharacterized protein</fullName>
    </submittedName>
</protein>
<dbReference type="Proteomes" id="UP000828390">
    <property type="component" value="Unassembled WGS sequence"/>
</dbReference>
<accession>A0A9D3YWQ7</accession>
<comment type="caution">
    <text evidence="1">The sequence shown here is derived from an EMBL/GenBank/DDBJ whole genome shotgun (WGS) entry which is preliminary data.</text>
</comment>
<sequence length="55" mass="6223">MEPMPIKEVALMTGGGANGHLQRFYLWAKLTNNADAILQISMDQYGLRYGRNRNP</sequence>
<organism evidence="1 2">
    <name type="scientific">Dreissena polymorpha</name>
    <name type="common">Zebra mussel</name>
    <name type="synonym">Mytilus polymorpha</name>
    <dbReference type="NCBI Taxonomy" id="45954"/>
    <lineage>
        <taxon>Eukaryota</taxon>
        <taxon>Metazoa</taxon>
        <taxon>Spiralia</taxon>
        <taxon>Lophotrochozoa</taxon>
        <taxon>Mollusca</taxon>
        <taxon>Bivalvia</taxon>
        <taxon>Autobranchia</taxon>
        <taxon>Heteroconchia</taxon>
        <taxon>Euheterodonta</taxon>
        <taxon>Imparidentia</taxon>
        <taxon>Neoheterodontei</taxon>
        <taxon>Myida</taxon>
        <taxon>Dreissenoidea</taxon>
        <taxon>Dreissenidae</taxon>
        <taxon>Dreissena</taxon>
    </lineage>
</organism>
<dbReference type="AlphaFoldDB" id="A0A9D3YWQ7"/>
<proteinExistence type="predicted"/>
<name>A0A9D3YWQ7_DREPO</name>
<gene>
    <name evidence="1" type="ORF">DPMN_065893</name>
</gene>
<keyword evidence="2" id="KW-1185">Reference proteome</keyword>
<evidence type="ECO:0000313" key="2">
    <source>
        <dbReference type="Proteomes" id="UP000828390"/>
    </source>
</evidence>
<reference evidence="1" key="2">
    <citation type="submission" date="2020-11" db="EMBL/GenBank/DDBJ databases">
        <authorList>
            <person name="McCartney M.A."/>
            <person name="Auch B."/>
            <person name="Kono T."/>
            <person name="Mallez S."/>
            <person name="Becker A."/>
            <person name="Gohl D.M."/>
            <person name="Silverstein K.A.T."/>
            <person name="Koren S."/>
            <person name="Bechman K.B."/>
            <person name="Herman A."/>
            <person name="Abrahante J.E."/>
            <person name="Garbe J."/>
        </authorList>
    </citation>
    <scope>NUCLEOTIDE SEQUENCE</scope>
    <source>
        <strain evidence="1">Duluth1</strain>
        <tissue evidence="1">Whole animal</tissue>
    </source>
</reference>
<evidence type="ECO:0000313" key="1">
    <source>
        <dbReference type="EMBL" id="KAH3706506.1"/>
    </source>
</evidence>
<reference evidence="1" key="1">
    <citation type="journal article" date="2019" name="bioRxiv">
        <title>The Genome of the Zebra Mussel, Dreissena polymorpha: A Resource for Invasive Species Research.</title>
        <authorList>
            <person name="McCartney M.A."/>
            <person name="Auch B."/>
            <person name="Kono T."/>
            <person name="Mallez S."/>
            <person name="Zhang Y."/>
            <person name="Obille A."/>
            <person name="Becker A."/>
            <person name="Abrahante J.E."/>
            <person name="Garbe J."/>
            <person name="Badalamenti J.P."/>
            <person name="Herman A."/>
            <person name="Mangelson H."/>
            <person name="Liachko I."/>
            <person name="Sullivan S."/>
            <person name="Sone E.D."/>
            <person name="Koren S."/>
            <person name="Silverstein K.A.T."/>
            <person name="Beckman K.B."/>
            <person name="Gohl D.M."/>
        </authorList>
    </citation>
    <scope>NUCLEOTIDE SEQUENCE</scope>
    <source>
        <strain evidence="1">Duluth1</strain>
        <tissue evidence="1">Whole animal</tissue>
    </source>
</reference>
<dbReference type="EMBL" id="JAIWYP010000014">
    <property type="protein sequence ID" value="KAH3706506.1"/>
    <property type="molecule type" value="Genomic_DNA"/>
</dbReference>